<keyword evidence="5" id="KW-0783">Tetrahydrobiopterin biosynthesis</keyword>
<evidence type="ECO:0000256" key="12">
    <source>
        <dbReference type="ARBA" id="ARBA00047536"/>
    </source>
</evidence>
<evidence type="ECO:0000256" key="8">
    <source>
        <dbReference type="ARBA" id="ARBA00039520"/>
    </source>
</evidence>
<comment type="similarity">
    <text evidence="1">Belongs to the short-chain dehydrogenases/reductases (SDR) family.</text>
</comment>
<evidence type="ECO:0000256" key="7">
    <source>
        <dbReference type="ARBA" id="ARBA00039153"/>
    </source>
</evidence>
<proteinExistence type="inferred from homology"/>
<sequence length="296" mass="31559">YPAWQVSIWAIISSAREHSLKPAVIRRFSGLLYGSYTGTALAIFLCKSEGNLMENLQRAANMVAGKVIVYGGRGALGTSVVEHFKKNNFWTLSIDLAANDAADANVTVDSKDDWVTQENTILKGVAAAVDSPVDGIFCVAGGWAGGNADSNDFISNADLMWKQSVWSSAIAARVAAKHLKPGGLLQFTGALAATHGTPGMIAYGMAKAAVHQLTTSLAGKDSGLPVNSCVLALLPITLDTPMNRKWMPKADHSSWTPMPWIAERLLEWTVDEAKRPDSGSLLKVKTTGGVTEMSKI</sequence>
<dbReference type="GO" id="GO:0070404">
    <property type="term" value="F:NADH binding"/>
    <property type="evidence" value="ECO:0007669"/>
    <property type="project" value="TreeGrafter"/>
</dbReference>
<evidence type="ECO:0000256" key="3">
    <source>
        <dbReference type="ARBA" id="ARBA00022857"/>
    </source>
</evidence>
<dbReference type="InterPro" id="IPR002347">
    <property type="entry name" value="SDR_fam"/>
</dbReference>
<dbReference type="GO" id="GO:0004155">
    <property type="term" value="F:6,7-dihydropteridine reductase activity"/>
    <property type="evidence" value="ECO:0007669"/>
    <property type="project" value="UniProtKB-EC"/>
</dbReference>
<dbReference type="GO" id="GO:0070402">
    <property type="term" value="F:NADPH binding"/>
    <property type="evidence" value="ECO:0007669"/>
    <property type="project" value="TreeGrafter"/>
</dbReference>
<dbReference type="SUPFAM" id="SSF51735">
    <property type="entry name" value="NAD(P)-binding Rossmann-fold domains"/>
    <property type="match status" value="1"/>
</dbReference>
<dbReference type="PROSITE" id="PS00061">
    <property type="entry name" value="ADH_SHORT"/>
    <property type="match status" value="1"/>
</dbReference>
<comment type="caution">
    <text evidence="13">The sequence shown here is derived from an EMBL/GenBank/DDBJ whole genome shotgun (WGS) entry which is preliminary data.</text>
</comment>
<reference evidence="13" key="1">
    <citation type="submission" date="2023-07" db="EMBL/GenBank/DDBJ databases">
        <authorList>
            <consortium name="CYATHOMIX"/>
        </authorList>
    </citation>
    <scope>NUCLEOTIDE SEQUENCE</scope>
    <source>
        <strain evidence="13">N/A</strain>
    </source>
</reference>
<evidence type="ECO:0000313" key="13">
    <source>
        <dbReference type="EMBL" id="CAJ0608150.1"/>
    </source>
</evidence>
<keyword evidence="4" id="KW-0560">Oxidoreductase</keyword>
<dbReference type="Pfam" id="PF00106">
    <property type="entry name" value="adh_short"/>
    <property type="match status" value="1"/>
</dbReference>
<dbReference type="FunFam" id="3.40.50.720:FF:000157">
    <property type="entry name" value="Quinoid dihydropteridine reductase"/>
    <property type="match status" value="1"/>
</dbReference>
<evidence type="ECO:0000256" key="4">
    <source>
        <dbReference type="ARBA" id="ARBA00023002"/>
    </source>
</evidence>
<evidence type="ECO:0000256" key="1">
    <source>
        <dbReference type="ARBA" id="ARBA00006484"/>
    </source>
</evidence>
<comment type="catalytic activity">
    <reaction evidence="11">
        <text>5,6,7,8-tetrahydropteridine + NADP(+) = 6,7-dihydropteridine + NADPH + H(+)</text>
        <dbReference type="Rhea" id="RHEA:17865"/>
        <dbReference type="ChEBI" id="CHEBI:15378"/>
        <dbReference type="ChEBI" id="CHEBI:28889"/>
        <dbReference type="ChEBI" id="CHEBI:30156"/>
        <dbReference type="ChEBI" id="CHEBI:57783"/>
        <dbReference type="ChEBI" id="CHEBI:58349"/>
        <dbReference type="EC" id="1.5.1.34"/>
    </reaction>
    <physiologicalReaction direction="right-to-left" evidence="11">
        <dbReference type="Rhea" id="RHEA:17867"/>
    </physiologicalReaction>
</comment>
<comment type="function">
    <text evidence="6">Catalyzes the conversion of quinonoid dihydrobiopterin into tetrahydrobiopterin.</text>
</comment>
<dbReference type="AlphaFoldDB" id="A0AA36MF93"/>
<feature type="non-terminal residue" evidence="13">
    <location>
        <position position="296"/>
    </location>
</feature>
<evidence type="ECO:0000313" key="14">
    <source>
        <dbReference type="Proteomes" id="UP001176961"/>
    </source>
</evidence>
<dbReference type="EC" id="1.5.1.34" evidence="7"/>
<evidence type="ECO:0000256" key="6">
    <source>
        <dbReference type="ARBA" id="ARBA00037099"/>
    </source>
</evidence>
<evidence type="ECO:0000256" key="5">
    <source>
        <dbReference type="ARBA" id="ARBA00023007"/>
    </source>
</evidence>
<evidence type="ECO:0000256" key="9">
    <source>
        <dbReference type="ARBA" id="ARBA00041348"/>
    </source>
</evidence>
<dbReference type="GO" id="GO:0006729">
    <property type="term" value="P:tetrahydrobiopterin biosynthetic process"/>
    <property type="evidence" value="ECO:0007669"/>
    <property type="project" value="UniProtKB-KW"/>
</dbReference>
<organism evidence="13 14">
    <name type="scientific">Cylicocyclus nassatus</name>
    <name type="common">Nematode worm</name>
    <dbReference type="NCBI Taxonomy" id="53992"/>
    <lineage>
        <taxon>Eukaryota</taxon>
        <taxon>Metazoa</taxon>
        <taxon>Ecdysozoa</taxon>
        <taxon>Nematoda</taxon>
        <taxon>Chromadorea</taxon>
        <taxon>Rhabditida</taxon>
        <taxon>Rhabditina</taxon>
        <taxon>Rhabditomorpha</taxon>
        <taxon>Strongyloidea</taxon>
        <taxon>Strongylidae</taxon>
        <taxon>Cylicocyclus</taxon>
    </lineage>
</organism>
<dbReference type="Gene3D" id="3.40.50.720">
    <property type="entry name" value="NAD(P)-binding Rossmann-like Domain"/>
    <property type="match status" value="1"/>
</dbReference>
<keyword evidence="14" id="KW-1185">Reference proteome</keyword>
<accession>A0AA36MF93</accession>
<protein>
    <recommendedName>
        <fullName evidence="8">Dihydropteridine reductase</fullName>
        <ecNumber evidence="7">1.5.1.34</ecNumber>
    </recommendedName>
    <alternativeName>
        <fullName evidence="10">HDHPR</fullName>
    </alternativeName>
    <alternativeName>
        <fullName evidence="9">Quinoid dihydropteridine reductase</fullName>
    </alternativeName>
</protein>
<dbReference type="PANTHER" id="PTHR15104">
    <property type="entry name" value="DIHYDROPTERIDINE REDUCTASE"/>
    <property type="match status" value="1"/>
</dbReference>
<evidence type="ECO:0000256" key="2">
    <source>
        <dbReference type="ARBA" id="ARBA00011738"/>
    </source>
</evidence>
<evidence type="ECO:0000256" key="10">
    <source>
        <dbReference type="ARBA" id="ARBA00042518"/>
    </source>
</evidence>
<dbReference type="CDD" id="cd05334">
    <property type="entry name" value="DHPR_SDR_c_like"/>
    <property type="match status" value="1"/>
</dbReference>
<dbReference type="GO" id="GO:0006559">
    <property type="term" value="P:L-phenylalanine catabolic process"/>
    <property type="evidence" value="ECO:0007669"/>
    <property type="project" value="TreeGrafter"/>
</dbReference>
<dbReference type="PANTHER" id="PTHR15104:SF0">
    <property type="entry name" value="DIHYDROPTERIDINE REDUCTASE"/>
    <property type="match status" value="1"/>
</dbReference>
<gene>
    <name evidence="13" type="ORF">CYNAS_LOCUS20133</name>
</gene>
<dbReference type="EMBL" id="CATQJL010000316">
    <property type="protein sequence ID" value="CAJ0608150.1"/>
    <property type="molecule type" value="Genomic_DNA"/>
</dbReference>
<keyword evidence="3" id="KW-0521">NADP</keyword>
<dbReference type="GO" id="GO:0005737">
    <property type="term" value="C:cytoplasm"/>
    <property type="evidence" value="ECO:0007669"/>
    <property type="project" value="TreeGrafter"/>
</dbReference>
<dbReference type="InterPro" id="IPR036291">
    <property type="entry name" value="NAD(P)-bd_dom_sf"/>
</dbReference>
<name>A0AA36MF93_CYLNA</name>
<evidence type="ECO:0000256" key="11">
    <source>
        <dbReference type="ARBA" id="ARBA00047429"/>
    </source>
</evidence>
<dbReference type="InterPro" id="IPR020904">
    <property type="entry name" value="Sc_DH/Rdtase_CS"/>
</dbReference>
<dbReference type="Proteomes" id="UP001176961">
    <property type="component" value="Unassembled WGS sequence"/>
</dbReference>
<comment type="catalytic activity">
    <reaction evidence="12">
        <text>5,6,7,8-tetrahydropteridine + NAD(+) = 6,7-dihydropteridine + NADH + H(+)</text>
        <dbReference type="Rhea" id="RHEA:17869"/>
        <dbReference type="ChEBI" id="CHEBI:15378"/>
        <dbReference type="ChEBI" id="CHEBI:28889"/>
        <dbReference type="ChEBI" id="CHEBI:30156"/>
        <dbReference type="ChEBI" id="CHEBI:57540"/>
        <dbReference type="ChEBI" id="CHEBI:57945"/>
        <dbReference type="EC" id="1.5.1.34"/>
    </reaction>
    <physiologicalReaction direction="right-to-left" evidence="12">
        <dbReference type="Rhea" id="RHEA:17871"/>
    </physiologicalReaction>
</comment>
<comment type="subunit">
    <text evidence="2">Homodimer.</text>
</comment>